<keyword evidence="2" id="KW-0472">Membrane</keyword>
<dbReference type="AlphaFoldDB" id="A0AAD4N6P4"/>
<accession>A0AAD4N6P4</accession>
<dbReference type="Proteomes" id="UP001201812">
    <property type="component" value="Unassembled WGS sequence"/>
</dbReference>
<gene>
    <name evidence="3" type="ORF">DdX_06129</name>
</gene>
<feature type="transmembrane region" description="Helical" evidence="2">
    <location>
        <begin position="334"/>
        <end position="355"/>
    </location>
</feature>
<comment type="caution">
    <text evidence="3">The sequence shown here is derived from an EMBL/GenBank/DDBJ whole genome shotgun (WGS) entry which is preliminary data.</text>
</comment>
<keyword evidence="4" id="KW-1185">Reference proteome</keyword>
<dbReference type="EMBL" id="JAKKPZ010000007">
    <property type="protein sequence ID" value="KAI1719012.1"/>
    <property type="molecule type" value="Genomic_DNA"/>
</dbReference>
<name>A0AAD4N6P4_9BILA</name>
<feature type="region of interest" description="Disordered" evidence="1">
    <location>
        <begin position="1"/>
        <end position="75"/>
    </location>
</feature>
<protein>
    <submittedName>
        <fullName evidence="3">Uncharacterized protein</fullName>
    </submittedName>
</protein>
<evidence type="ECO:0000256" key="1">
    <source>
        <dbReference type="SAM" id="MobiDB-lite"/>
    </source>
</evidence>
<proteinExistence type="predicted"/>
<feature type="transmembrane region" description="Helical" evidence="2">
    <location>
        <begin position="270"/>
        <end position="294"/>
    </location>
</feature>
<feature type="region of interest" description="Disordered" evidence="1">
    <location>
        <begin position="123"/>
        <end position="150"/>
    </location>
</feature>
<evidence type="ECO:0000313" key="4">
    <source>
        <dbReference type="Proteomes" id="UP001201812"/>
    </source>
</evidence>
<sequence>MGKSSAKKSNEDGKTKDSKVNKKGGENGSQSNATDDQKRPGSAVSQQFLPKKQQNVTNTWRKHEEQKQQNAAPFGYVPFKNQTAPLPIYGIRGNTAVSGQPRAPQMLNPADFLHSTYAPPHVLRPDSAMVPPRDSNISQRGAGDSRPVSEMGMYLPSKVPSRYQSYTTLPRPEHVEIDDLHNFQAGQQFASNDIYGMTRGKSSNPAFYAEKQNIYGIAKLPSHRPASAMSTSRPGMMPYIANGHYPLPHLPIFDENGNGRIKEIVDWGSLNLSSCLQVLFGSCIFALGVARMFLRADYAKGILPLMPLLSAAQSTNGKPRISINGTNEPIEVDLALAILSLLQFAACVVVGVYGCRAAGTTVNYVEQLRAAAVSQNVASVPTKELS</sequence>
<feature type="compositionally biased region" description="Basic and acidic residues" evidence="1">
    <location>
        <begin position="8"/>
        <end position="25"/>
    </location>
</feature>
<evidence type="ECO:0000256" key="2">
    <source>
        <dbReference type="SAM" id="Phobius"/>
    </source>
</evidence>
<reference evidence="3" key="1">
    <citation type="submission" date="2022-01" db="EMBL/GenBank/DDBJ databases">
        <title>Genome Sequence Resource for Two Populations of Ditylenchus destructor, the Migratory Endoparasitic Phytonematode.</title>
        <authorList>
            <person name="Zhang H."/>
            <person name="Lin R."/>
            <person name="Xie B."/>
        </authorList>
    </citation>
    <scope>NUCLEOTIDE SEQUENCE</scope>
    <source>
        <strain evidence="3">BazhouSP</strain>
    </source>
</reference>
<keyword evidence="2" id="KW-0812">Transmembrane</keyword>
<keyword evidence="2" id="KW-1133">Transmembrane helix</keyword>
<feature type="compositionally biased region" description="Polar residues" evidence="1">
    <location>
        <begin position="43"/>
        <end position="59"/>
    </location>
</feature>
<evidence type="ECO:0000313" key="3">
    <source>
        <dbReference type="EMBL" id="KAI1719012.1"/>
    </source>
</evidence>
<organism evidence="3 4">
    <name type="scientific">Ditylenchus destructor</name>
    <dbReference type="NCBI Taxonomy" id="166010"/>
    <lineage>
        <taxon>Eukaryota</taxon>
        <taxon>Metazoa</taxon>
        <taxon>Ecdysozoa</taxon>
        <taxon>Nematoda</taxon>
        <taxon>Chromadorea</taxon>
        <taxon>Rhabditida</taxon>
        <taxon>Tylenchina</taxon>
        <taxon>Tylenchomorpha</taxon>
        <taxon>Sphaerularioidea</taxon>
        <taxon>Anguinidae</taxon>
        <taxon>Anguininae</taxon>
        <taxon>Ditylenchus</taxon>
    </lineage>
</organism>